<evidence type="ECO:0000259" key="6">
    <source>
        <dbReference type="Pfam" id="PF01029"/>
    </source>
</evidence>
<dbReference type="InterPro" id="IPR035926">
    <property type="entry name" value="NusB-like_sf"/>
</dbReference>
<evidence type="ECO:0000313" key="7">
    <source>
        <dbReference type="EMBL" id="PIQ73733.1"/>
    </source>
</evidence>
<organism evidence="7 8">
    <name type="scientific">Candidatus Roizmanbacteria bacterium CG11_big_fil_rev_8_21_14_0_20_36_8</name>
    <dbReference type="NCBI Taxonomy" id="1974856"/>
    <lineage>
        <taxon>Bacteria</taxon>
        <taxon>Candidatus Roizmaniibacteriota</taxon>
    </lineage>
</organism>
<dbReference type="PANTHER" id="PTHR11078:SF3">
    <property type="entry name" value="ANTITERMINATION NUSB DOMAIN-CONTAINING PROTEIN"/>
    <property type="match status" value="1"/>
</dbReference>
<proteinExistence type="inferred from homology"/>
<dbReference type="GO" id="GO:0005829">
    <property type="term" value="C:cytosol"/>
    <property type="evidence" value="ECO:0007669"/>
    <property type="project" value="TreeGrafter"/>
</dbReference>
<comment type="caution">
    <text evidence="7">The sequence shown here is derived from an EMBL/GenBank/DDBJ whole genome shotgun (WGS) entry which is preliminary data.</text>
</comment>
<accession>A0A2M6IV12</accession>
<dbReference type="Proteomes" id="UP000231056">
    <property type="component" value="Unassembled WGS sequence"/>
</dbReference>
<feature type="domain" description="NusB/RsmB/TIM44" evidence="6">
    <location>
        <begin position="49"/>
        <end position="130"/>
    </location>
</feature>
<keyword evidence="5" id="KW-0804">Transcription</keyword>
<dbReference type="InterPro" id="IPR006027">
    <property type="entry name" value="NusB_RsmB_TIM44"/>
</dbReference>
<dbReference type="Pfam" id="PF01029">
    <property type="entry name" value="NusB"/>
    <property type="match status" value="1"/>
</dbReference>
<dbReference type="SUPFAM" id="SSF48013">
    <property type="entry name" value="NusB-like"/>
    <property type="match status" value="1"/>
</dbReference>
<sequence length="135" mass="15313">MHASIAESNYQKLMDPRHIKRLNLVQNLYSYCFSVDGKTKIFPNKKDSKLTNEIIDHLDEIDLHISKSAPKYPINKIAKTDLSILRLAVFELLIDKKEPTKVVINEAVEIAKELGNERSFAFINAVLGSINTTKS</sequence>
<dbReference type="GO" id="GO:0003723">
    <property type="term" value="F:RNA binding"/>
    <property type="evidence" value="ECO:0007669"/>
    <property type="project" value="UniProtKB-KW"/>
</dbReference>
<dbReference type="Gene3D" id="1.10.940.10">
    <property type="entry name" value="NusB-like"/>
    <property type="match status" value="1"/>
</dbReference>
<keyword evidence="2" id="KW-0889">Transcription antitermination</keyword>
<dbReference type="PANTHER" id="PTHR11078">
    <property type="entry name" value="N UTILIZATION SUBSTANCE PROTEIN B-RELATED"/>
    <property type="match status" value="1"/>
</dbReference>
<dbReference type="AlphaFoldDB" id="A0A2M6IV12"/>
<evidence type="ECO:0000256" key="3">
    <source>
        <dbReference type="ARBA" id="ARBA00022884"/>
    </source>
</evidence>
<gene>
    <name evidence="7" type="ORF">COV58_00830</name>
</gene>
<keyword evidence="3" id="KW-0694">RNA-binding</keyword>
<comment type="similarity">
    <text evidence="1">Belongs to the NusB family.</text>
</comment>
<dbReference type="GO" id="GO:0031564">
    <property type="term" value="P:transcription antitermination"/>
    <property type="evidence" value="ECO:0007669"/>
    <property type="project" value="UniProtKB-KW"/>
</dbReference>
<dbReference type="GO" id="GO:0006353">
    <property type="term" value="P:DNA-templated transcription termination"/>
    <property type="evidence" value="ECO:0007669"/>
    <property type="project" value="InterPro"/>
</dbReference>
<name>A0A2M6IV12_9BACT</name>
<evidence type="ECO:0000313" key="8">
    <source>
        <dbReference type="Proteomes" id="UP000231056"/>
    </source>
</evidence>
<evidence type="ECO:0000256" key="4">
    <source>
        <dbReference type="ARBA" id="ARBA00023015"/>
    </source>
</evidence>
<evidence type="ECO:0000256" key="1">
    <source>
        <dbReference type="ARBA" id="ARBA00005952"/>
    </source>
</evidence>
<reference evidence="7 8" key="1">
    <citation type="submission" date="2017-09" db="EMBL/GenBank/DDBJ databases">
        <title>Depth-based differentiation of microbial function through sediment-hosted aquifers and enrichment of novel symbionts in the deep terrestrial subsurface.</title>
        <authorList>
            <person name="Probst A.J."/>
            <person name="Ladd B."/>
            <person name="Jarett J.K."/>
            <person name="Geller-Mcgrath D.E."/>
            <person name="Sieber C.M."/>
            <person name="Emerson J.B."/>
            <person name="Anantharaman K."/>
            <person name="Thomas B.C."/>
            <person name="Malmstrom R."/>
            <person name="Stieglmeier M."/>
            <person name="Klingl A."/>
            <person name="Woyke T."/>
            <person name="Ryan C.M."/>
            <person name="Banfield J.F."/>
        </authorList>
    </citation>
    <scope>NUCLEOTIDE SEQUENCE [LARGE SCALE GENOMIC DNA]</scope>
    <source>
        <strain evidence="7">CG11_big_fil_rev_8_21_14_0_20_36_8</strain>
    </source>
</reference>
<evidence type="ECO:0000256" key="2">
    <source>
        <dbReference type="ARBA" id="ARBA00022814"/>
    </source>
</evidence>
<dbReference type="InterPro" id="IPR011605">
    <property type="entry name" value="NusB_fam"/>
</dbReference>
<evidence type="ECO:0000256" key="5">
    <source>
        <dbReference type="ARBA" id="ARBA00023163"/>
    </source>
</evidence>
<keyword evidence="4" id="KW-0805">Transcription regulation</keyword>
<dbReference type="EMBL" id="PCVM01000017">
    <property type="protein sequence ID" value="PIQ73733.1"/>
    <property type="molecule type" value="Genomic_DNA"/>
</dbReference>
<protein>
    <recommendedName>
        <fullName evidence="6">NusB/RsmB/TIM44 domain-containing protein</fullName>
    </recommendedName>
</protein>